<dbReference type="AlphaFoldDB" id="A0A6J4IXA3"/>
<organism evidence="2">
    <name type="scientific">uncultured Chloroflexota bacterium</name>
    <dbReference type="NCBI Taxonomy" id="166587"/>
    <lineage>
        <taxon>Bacteria</taxon>
        <taxon>Bacillati</taxon>
        <taxon>Chloroflexota</taxon>
        <taxon>environmental samples</taxon>
    </lineage>
</organism>
<dbReference type="InterPro" id="IPR050469">
    <property type="entry name" value="Diguanylate_Cyclase"/>
</dbReference>
<dbReference type="PROSITE" id="PS50887">
    <property type="entry name" value="GGDEF"/>
    <property type="match status" value="1"/>
</dbReference>
<dbReference type="CDD" id="cd01949">
    <property type="entry name" value="GGDEF"/>
    <property type="match status" value="1"/>
</dbReference>
<sequence length="213" mass="22841">MAGKDAVDRLTGLLEGASFREELQRVAQGADLLTLGLLDADNFKELNDTHGHAAGDALLTAVGQRLKALAEQAGGVAGRIGGDEFAVVLPGVSLESGFLQMERFRAGVTAVEGLVPEVPGYRPSISIGVANYPRDVKSAGDLLARADQALWQAKEAGRNQVALPTVEEMVMKTCYYTTAQIGRLKRLAEKRSVTESSLLREALDDLLRKHDVK</sequence>
<accession>A0A6J4IXA3</accession>
<dbReference type="GO" id="GO:0005886">
    <property type="term" value="C:plasma membrane"/>
    <property type="evidence" value="ECO:0007669"/>
    <property type="project" value="TreeGrafter"/>
</dbReference>
<protein>
    <submittedName>
        <fullName evidence="2">Diguanylate cyclase/phosphodiesterase (GGDEF &amp; EAL domains) with PAS/PAC sensor(S)</fullName>
    </submittedName>
</protein>
<dbReference type="PANTHER" id="PTHR45138">
    <property type="entry name" value="REGULATORY COMPONENTS OF SENSORY TRANSDUCTION SYSTEM"/>
    <property type="match status" value="1"/>
</dbReference>
<dbReference type="InterPro" id="IPR000160">
    <property type="entry name" value="GGDEF_dom"/>
</dbReference>
<dbReference type="SUPFAM" id="SSF55073">
    <property type="entry name" value="Nucleotide cyclase"/>
    <property type="match status" value="1"/>
</dbReference>
<dbReference type="NCBIfam" id="TIGR00254">
    <property type="entry name" value="GGDEF"/>
    <property type="match status" value="1"/>
</dbReference>
<evidence type="ECO:0000313" key="2">
    <source>
        <dbReference type="EMBL" id="CAA9261541.1"/>
    </source>
</evidence>
<dbReference type="Pfam" id="PF00990">
    <property type="entry name" value="GGDEF"/>
    <property type="match status" value="1"/>
</dbReference>
<dbReference type="PANTHER" id="PTHR45138:SF9">
    <property type="entry name" value="DIGUANYLATE CYCLASE DGCM-RELATED"/>
    <property type="match status" value="1"/>
</dbReference>
<dbReference type="Gene3D" id="3.30.70.270">
    <property type="match status" value="1"/>
</dbReference>
<evidence type="ECO:0000259" key="1">
    <source>
        <dbReference type="PROSITE" id="PS50887"/>
    </source>
</evidence>
<reference evidence="2" key="1">
    <citation type="submission" date="2020-02" db="EMBL/GenBank/DDBJ databases">
        <authorList>
            <person name="Meier V. D."/>
        </authorList>
    </citation>
    <scope>NUCLEOTIDE SEQUENCE</scope>
    <source>
        <strain evidence="2">AVDCRST_MAG77</strain>
    </source>
</reference>
<dbReference type="GO" id="GO:0043709">
    <property type="term" value="P:cell adhesion involved in single-species biofilm formation"/>
    <property type="evidence" value="ECO:0007669"/>
    <property type="project" value="TreeGrafter"/>
</dbReference>
<feature type="domain" description="GGDEF" evidence="1">
    <location>
        <begin position="31"/>
        <end position="166"/>
    </location>
</feature>
<dbReference type="GO" id="GO:1902201">
    <property type="term" value="P:negative regulation of bacterial-type flagellum-dependent cell motility"/>
    <property type="evidence" value="ECO:0007669"/>
    <property type="project" value="TreeGrafter"/>
</dbReference>
<dbReference type="EMBL" id="CADCTC010000155">
    <property type="protein sequence ID" value="CAA9261541.1"/>
    <property type="molecule type" value="Genomic_DNA"/>
</dbReference>
<dbReference type="InterPro" id="IPR038733">
    <property type="entry name" value="Predicted_DNA_bind_prot_RHH"/>
</dbReference>
<proteinExistence type="predicted"/>
<name>A0A6J4IXA3_9CHLR</name>
<dbReference type="InterPro" id="IPR043128">
    <property type="entry name" value="Rev_trsase/Diguanyl_cyclase"/>
</dbReference>
<dbReference type="InterPro" id="IPR029787">
    <property type="entry name" value="Nucleotide_cyclase"/>
</dbReference>
<gene>
    <name evidence="2" type="ORF">AVDCRST_MAG77-2701</name>
</gene>
<dbReference type="Pfam" id="PF12651">
    <property type="entry name" value="RHH_3"/>
    <property type="match status" value="1"/>
</dbReference>
<dbReference type="SMART" id="SM00267">
    <property type="entry name" value="GGDEF"/>
    <property type="match status" value="1"/>
</dbReference>
<dbReference type="GO" id="GO:0052621">
    <property type="term" value="F:diguanylate cyclase activity"/>
    <property type="evidence" value="ECO:0007669"/>
    <property type="project" value="TreeGrafter"/>
</dbReference>